<organism evidence="1 2">
    <name type="scientific">Larinioides sclopetarius</name>
    <dbReference type="NCBI Taxonomy" id="280406"/>
    <lineage>
        <taxon>Eukaryota</taxon>
        <taxon>Metazoa</taxon>
        <taxon>Ecdysozoa</taxon>
        <taxon>Arthropoda</taxon>
        <taxon>Chelicerata</taxon>
        <taxon>Arachnida</taxon>
        <taxon>Araneae</taxon>
        <taxon>Araneomorphae</taxon>
        <taxon>Entelegynae</taxon>
        <taxon>Araneoidea</taxon>
        <taxon>Araneidae</taxon>
        <taxon>Larinioides</taxon>
    </lineage>
</organism>
<dbReference type="Proteomes" id="UP001497382">
    <property type="component" value="Unassembled WGS sequence"/>
</dbReference>
<proteinExistence type="predicted"/>
<evidence type="ECO:0000313" key="1">
    <source>
        <dbReference type="EMBL" id="CAL1299319.1"/>
    </source>
</evidence>
<name>A0AAV2BTZ5_9ARAC</name>
<accession>A0AAV2BTZ5</accession>
<gene>
    <name evidence="1" type="ORF">LARSCL_LOCUS21284</name>
</gene>
<dbReference type="EMBL" id="CAXIEN010000494">
    <property type="protein sequence ID" value="CAL1299319.1"/>
    <property type="molecule type" value="Genomic_DNA"/>
</dbReference>
<evidence type="ECO:0000313" key="2">
    <source>
        <dbReference type="Proteomes" id="UP001497382"/>
    </source>
</evidence>
<dbReference type="AlphaFoldDB" id="A0AAV2BTZ5"/>
<reference evidence="1 2" key="1">
    <citation type="submission" date="2024-04" db="EMBL/GenBank/DDBJ databases">
        <authorList>
            <person name="Rising A."/>
            <person name="Reimegard J."/>
            <person name="Sonavane S."/>
            <person name="Akerstrom W."/>
            <person name="Nylinder S."/>
            <person name="Hedman E."/>
            <person name="Kallberg Y."/>
        </authorList>
    </citation>
    <scope>NUCLEOTIDE SEQUENCE [LARGE SCALE GENOMIC DNA]</scope>
</reference>
<protein>
    <submittedName>
        <fullName evidence="1">Uncharacterized protein</fullName>
    </submittedName>
</protein>
<comment type="caution">
    <text evidence="1">The sequence shown here is derived from an EMBL/GenBank/DDBJ whole genome shotgun (WGS) entry which is preliminary data.</text>
</comment>
<keyword evidence="2" id="KW-1185">Reference proteome</keyword>
<sequence length="29" mass="3582">MLLKDNTWLLKENAMNTEEKSFKKRTHFK</sequence>